<evidence type="ECO:0000256" key="1">
    <source>
        <dbReference type="SAM" id="Coils"/>
    </source>
</evidence>
<name>A0A5K3ETV9_MESCO</name>
<dbReference type="WBParaSite" id="MCU_003060-RC">
    <property type="protein sequence ID" value="MCU_003060-RC"/>
    <property type="gene ID" value="MCU_003060"/>
</dbReference>
<organism evidence="2">
    <name type="scientific">Mesocestoides corti</name>
    <name type="common">Flatworm</name>
    <dbReference type="NCBI Taxonomy" id="53468"/>
    <lineage>
        <taxon>Eukaryota</taxon>
        <taxon>Metazoa</taxon>
        <taxon>Spiralia</taxon>
        <taxon>Lophotrochozoa</taxon>
        <taxon>Platyhelminthes</taxon>
        <taxon>Cestoda</taxon>
        <taxon>Eucestoda</taxon>
        <taxon>Cyclophyllidea</taxon>
        <taxon>Mesocestoididae</taxon>
        <taxon>Mesocestoides</taxon>
    </lineage>
</organism>
<sequence length="207" mass="24809">MKTFDQDMHEHSCTKVNLQRKKLKSAQKQQRHHINHEEHNWSQENICRRRLRNKWDDYQDVELNLRQLDDEKIKSMPPSFWKEMVVRVQYLLDTNRLLRADVAHLSGEHHCPLYTCKFSGGCCAQTFYSSPPVPTNHDDCDRRCQELENEIEVLKRERARLRRQSSSVQDLIRSIGQRQVTLHRDLINSRQLEAENALQRRLVYSYL</sequence>
<protein>
    <submittedName>
        <fullName evidence="2 3">Uncharacterized protein</fullName>
    </submittedName>
</protein>
<proteinExistence type="predicted"/>
<dbReference type="WBParaSite" id="MCU_003060-RA">
    <property type="protein sequence ID" value="MCU_003060-RA"/>
    <property type="gene ID" value="MCU_003060"/>
</dbReference>
<keyword evidence="1" id="KW-0175">Coiled coil</keyword>
<accession>A0A5K3ETV9</accession>
<evidence type="ECO:0000313" key="2">
    <source>
        <dbReference type="WBParaSite" id="MCU_003060-RA"/>
    </source>
</evidence>
<evidence type="ECO:0000313" key="3">
    <source>
        <dbReference type="WBParaSite" id="MCU_003060-RB"/>
    </source>
</evidence>
<reference evidence="2 3" key="1">
    <citation type="submission" date="2019-11" db="UniProtKB">
        <authorList>
            <consortium name="WormBaseParasite"/>
        </authorList>
    </citation>
    <scope>IDENTIFICATION</scope>
</reference>
<dbReference type="WBParaSite" id="MCU_003060-RB">
    <property type="protein sequence ID" value="MCU_003060-RB"/>
    <property type="gene ID" value="MCU_003060"/>
</dbReference>
<dbReference type="AlphaFoldDB" id="A0A5K3ETV9"/>
<feature type="coiled-coil region" evidence="1">
    <location>
        <begin position="137"/>
        <end position="171"/>
    </location>
</feature>